<dbReference type="EMBL" id="CAJNRD030001114">
    <property type="protein sequence ID" value="CAG5074159.1"/>
    <property type="molecule type" value="Genomic_DNA"/>
</dbReference>
<gene>
    <name evidence="1" type="ORF">HICCMSTLAB_LOCUS931</name>
</gene>
<sequence length="212" mass="24809">MSTGKVFILFICFGGIYGVPLRFKRHYHYLQLPFWNVPCGEPVTDNVITGVSEQEIEASLERIKNQHQNALSDYLHHDYEYLYENVKVGPKEHQFIPNWVPGKKEIIGHLPKLHVDLQKFSVAIDQMIQDEPTVRIGEALKKTKIYLQMMLCEIESSIANFGDLEIPERISRDIMSAEERAPNDETIRLVRDWGVMLKYKNYLHAWKHVFDH</sequence>
<dbReference type="Proteomes" id="UP000786811">
    <property type="component" value="Unassembled WGS sequence"/>
</dbReference>
<evidence type="ECO:0000313" key="1">
    <source>
        <dbReference type="EMBL" id="CAG5074159.1"/>
    </source>
</evidence>
<evidence type="ECO:0000313" key="2">
    <source>
        <dbReference type="Proteomes" id="UP000786811"/>
    </source>
</evidence>
<proteinExistence type="predicted"/>
<accession>A0A8J2EJ44</accession>
<keyword evidence="2" id="KW-1185">Reference proteome</keyword>
<reference evidence="1" key="1">
    <citation type="submission" date="2021-04" db="EMBL/GenBank/DDBJ databases">
        <authorList>
            <person name="Chebbi M.A.C M."/>
        </authorList>
    </citation>
    <scope>NUCLEOTIDE SEQUENCE</scope>
</reference>
<name>A0A8J2EJ44_COTCN</name>
<dbReference type="AlphaFoldDB" id="A0A8J2EJ44"/>
<dbReference type="OrthoDB" id="6613562at2759"/>
<protein>
    <submittedName>
        <fullName evidence="1">Uncharacterized protein</fullName>
    </submittedName>
</protein>
<organism evidence="1 2">
    <name type="scientific">Cotesia congregata</name>
    <name type="common">Parasitoid wasp</name>
    <name type="synonym">Apanteles congregatus</name>
    <dbReference type="NCBI Taxonomy" id="51543"/>
    <lineage>
        <taxon>Eukaryota</taxon>
        <taxon>Metazoa</taxon>
        <taxon>Ecdysozoa</taxon>
        <taxon>Arthropoda</taxon>
        <taxon>Hexapoda</taxon>
        <taxon>Insecta</taxon>
        <taxon>Pterygota</taxon>
        <taxon>Neoptera</taxon>
        <taxon>Endopterygota</taxon>
        <taxon>Hymenoptera</taxon>
        <taxon>Apocrita</taxon>
        <taxon>Ichneumonoidea</taxon>
        <taxon>Braconidae</taxon>
        <taxon>Microgastrinae</taxon>
        <taxon>Cotesia</taxon>
    </lineage>
</organism>
<comment type="caution">
    <text evidence="1">The sequence shown here is derived from an EMBL/GenBank/DDBJ whole genome shotgun (WGS) entry which is preliminary data.</text>
</comment>